<evidence type="ECO:0000256" key="1">
    <source>
        <dbReference type="SAM" id="MobiDB-lite"/>
    </source>
</evidence>
<accession>A0A9D0ZU49</accession>
<dbReference type="Proteomes" id="UP000886886">
    <property type="component" value="Unassembled WGS sequence"/>
</dbReference>
<dbReference type="AlphaFoldDB" id="A0A9D0ZU49"/>
<keyword evidence="2" id="KW-0732">Signal</keyword>
<name>A0A9D0ZU49_9FIRM</name>
<dbReference type="InterPro" id="IPR046720">
    <property type="entry name" value="DUF6612"/>
</dbReference>
<feature type="chain" id="PRO_5038810788" description="DUF4412 domain-containing protein" evidence="2">
    <location>
        <begin position="24"/>
        <end position="599"/>
    </location>
</feature>
<gene>
    <name evidence="3" type="ORF">IAB26_04035</name>
</gene>
<evidence type="ECO:0000313" key="4">
    <source>
        <dbReference type="Proteomes" id="UP000886886"/>
    </source>
</evidence>
<evidence type="ECO:0000256" key="2">
    <source>
        <dbReference type="SAM" id="SignalP"/>
    </source>
</evidence>
<proteinExistence type="predicted"/>
<evidence type="ECO:0000313" key="3">
    <source>
        <dbReference type="EMBL" id="HIQ95712.1"/>
    </source>
</evidence>
<feature type="compositionally biased region" description="Low complexity" evidence="1">
    <location>
        <begin position="384"/>
        <end position="405"/>
    </location>
</feature>
<organism evidence="3 4">
    <name type="scientific">Candidatus Limivivens merdigallinarum</name>
    <dbReference type="NCBI Taxonomy" id="2840859"/>
    <lineage>
        <taxon>Bacteria</taxon>
        <taxon>Bacillati</taxon>
        <taxon>Bacillota</taxon>
        <taxon>Clostridia</taxon>
        <taxon>Lachnospirales</taxon>
        <taxon>Lachnospiraceae</taxon>
        <taxon>Lachnospiraceae incertae sedis</taxon>
        <taxon>Candidatus Limivivens</taxon>
    </lineage>
</organism>
<sequence>MRRKWIIALMLAGTLTMGTCAAAAETTTESTEITETAETTGTETAEEAGETASTETAGGAGETASTETAGGAGETASTEAAGGAGETISTETSEGNGSAQTEYTEGNAVDITKEELVENVKAAVEEVNSLSMDATLDTTLAMSMSGEGSESGMELTMGINMALSAEAVEEPYGSHIQMTLGMDLLGQVMEQTMETYSVEEDGRKVTYTQTTENGTASGWTRDDVDDEMTDTLNGLQILEDQEWYNQAEQYTLQDNKVVDGEGREYYVLEGDLDLSEGSELGDELKSLLDSLEESMGSGAIEFPDVIGLDLYIYADQMLPARLTMDMSGIQGAIPTEGSDVPMNMEFRTLVMDLSLGDYNAIDAIEVPQEALDSANSSETETGSGTEAVVGTEDTETEVSTTGTETEYTETEYTEPQFILTTDTSVEFTQNGTAPEVAASLGEMGKAYYYNVNSGNYEQVGVKLTGFSRGEEAAALVDQLLNEEGSYYSFAALRDNEEYCLVNYDMYFPQDMTDSQYGVYVSGCQLDVVGQNGDYLESDGQTYFPYVYDVYDESGKVYHPGDTGSFQAIVILPKDAEGFCFQFGPYDSEYFYAEPEGAVA</sequence>
<feature type="region of interest" description="Disordered" evidence="1">
    <location>
        <begin position="372"/>
        <end position="410"/>
    </location>
</feature>
<feature type="compositionally biased region" description="Low complexity" evidence="1">
    <location>
        <begin position="50"/>
        <end position="95"/>
    </location>
</feature>
<reference evidence="3" key="1">
    <citation type="submission" date="2020-10" db="EMBL/GenBank/DDBJ databases">
        <authorList>
            <person name="Gilroy R."/>
        </authorList>
    </citation>
    <scope>NUCLEOTIDE SEQUENCE</scope>
    <source>
        <strain evidence="3">ChiSjej3B21-11622</strain>
    </source>
</reference>
<feature type="signal peptide" evidence="2">
    <location>
        <begin position="1"/>
        <end position="23"/>
    </location>
</feature>
<evidence type="ECO:0008006" key="5">
    <source>
        <dbReference type="Google" id="ProtNLM"/>
    </source>
</evidence>
<dbReference type="Pfam" id="PF20316">
    <property type="entry name" value="DUF6612"/>
    <property type="match status" value="1"/>
</dbReference>
<feature type="compositionally biased region" description="Polar residues" evidence="1">
    <location>
        <begin position="373"/>
        <end position="383"/>
    </location>
</feature>
<comment type="caution">
    <text evidence="3">The sequence shown here is derived from an EMBL/GenBank/DDBJ whole genome shotgun (WGS) entry which is preliminary data.</text>
</comment>
<feature type="compositionally biased region" description="Low complexity" evidence="1">
    <location>
        <begin position="23"/>
        <end position="43"/>
    </location>
</feature>
<feature type="region of interest" description="Disordered" evidence="1">
    <location>
        <begin position="23"/>
        <end position="107"/>
    </location>
</feature>
<reference evidence="3" key="2">
    <citation type="journal article" date="2021" name="PeerJ">
        <title>Extensive microbial diversity within the chicken gut microbiome revealed by metagenomics and culture.</title>
        <authorList>
            <person name="Gilroy R."/>
            <person name="Ravi A."/>
            <person name="Getino M."/>
            <person name="Pursley I."/>
            <person name="Horton D.L."/>
            <person name="Alikhan N.F."/>
            <person name="Baker D."/>
            <person name="Gharbi K."/>
            <person name="Hall N."/>
            <person name="Watson M."/>
            <person name="Adriaenssens E.M."/>
            <person name="Foster-Nyarko E."/>
            <person name="Jarju S."/>
            <person name="Secka A."/>
            <person name="Antonio M."/>
            <person name="Oren A."/>
            <person name="Chaudhuri R.R."/>
            <person name="La Ragione R."/>
            <person name="Hildebrand F."/>
            <person name="Pallen M.J."/>
        </authorList>
    </citation>
    <scope>NUCLEOTIDE SEQUENCE</scope>
    <source>
        <strain evidence="3">ChiSjej3B21-11622</strain>
    </source>
</reference>
<dbReference type="EMBL" id="DVFT01000056">
    <property type="protein sequence ID" value="HIQ95712.1"/>
    <property type="molecule type" value="Genomic_DNA"/>
</dbReference>
<protein>
    <recommendedName>
        <fullName evidence="5">DUF4412 domain-containing protein</fullName>
    </recommendedName>
</protein>